<dbReference type="Pfam" id="PF16192">
    <property type="entry name" value="PMT_4TMC"/>
    <property type="match status" value="1"/>
</dbReference>
<keyword evidence="9 15" id="KW-0256">Endoplasmic reticulum</keyword>
<dbReference type="GO" id="GO:0005789">
    <property type="term" value="C:endoplasmic reticulum membrane"/>
    <property type="evidence" value="ECO:0007669"/>
    <property type="project" value="UniProtKB-SubCell"/>
</dbReference>
<evidence type="ECO:0000259" key="16">
    <source>
        <dbReference type="PROSITE" id="PS50919"/>
    </source>
</evidence>
<evidence type="ECO:0000256" key="3">
    <source>
        <dbReference type="ARBA" id="ARBA00007222"/>
    </source>
</evidence>
<dbReference type="InterPro" id="IPR027005">
    <property type="entry name" value="PMT-like"/>
</dbReference>
<feature type="transmembrane region" description="Helical" evidence="15">
    <location>
        <begin position="660"/>
        <end position="679"/>
    </location>
</feature>
<dbReference type="SMART" id="SM00472">
    <property type="entry name" value="MIR"/>
    <property type="match status" value="3"/>
</dbReference>
<keyword evidence="12" id="KW-0325">Glycoprotein</keyword>
<evidence type="ECO:0000256" key="6">
    <source>
        <dbReference type="ARBA" id="ARBA00022679"/>
    </source>
</evidence>
<dbReference type="GO" id="GO:0004169">
    <property type="term" value="F:dolichyl-phosphate-mannose-protein mannosyltransferase activity"/>
    <property type="evidence" value="ECO:0007669"/>
    <property type="project" value="UniProtKB-UniRule"/>
</dbReference>
<evidence type="ECO:0000256" key="2">
    <source>
        <dbReference type="ARBA" id="ARBA00004922"/>
    </source>
</evidence>
<comment type="similarity">
    <text evidence="3 15">Belongs to the glycosyltransferase 39 family.</text>
</comment>
<keyword evidence="7 15" id="KW-0812">Transmembrane</keyword>
<feature type="domain" description="MIR" evidence="16">
    <location>
        <begin position="383"/>
        <end position="442"/>
    </location>
</feature>
<dbReference type="Pfam" id="PF02366">
    <property type="entry name" value="PMT"/>
    <property type="match status" value="1"/>
</dbReference>
<sequence>MASSPKTPGVQFAKSRAYRSSSIHGLLSGKTQLDRLDHLALFVLTAAAALLRTYKLTEPPKVVFDEVNVGGYVKEYYDGRFFVDVHPPLVKLIYYYIALALGWNGEFNFTEIGSVYDNSTPYVAMRLFSAFFGALTVPATFLALKASFCRTATAAFGAFLVLFENSSATQSRFILLDSPLVFFTALTVYAFQQFQTAVPFTRKWLSLLLCTGVFLGLAISTKLTGYFTLAWVCAWSVFHMWTIVGDLSVSLKTVFLHAAARAFGFFVVPLMIYLQIFALHFKLLPYNGTGSGARTSTDSLLTSFKSDFADSAHLNGLAADVSYGSVVTIRHRRLHTYLHSHNFKYQLGSNEQQVTMYGFSGDGHNEWVIETIGTNFDGKFDKFRPIHDRDAVKLYHKATGKYLRATDVRSPNSEHEYTNEVSCKGNQTDLAHRDYEWTVQIVDTMPGANASARTQVKATQSVFKLEHRETRCMLMGQNVFLPEWAFHQNQVLCMTNPTETNILWYIEMNHHPQIDDDLEKYPRVQLPKLLLWQKLVEYHQAMWRTNNSFVKKHPYDSLPHTWLVPVRGIAFFSNGHGSEKMTDEPGSHIYMLGNFAVYATGFIVVVMFGLKFSFYLLKHLNPFETPVEKVQVTIFYTKTLQYISGWFLNFYPFIYQERKLFAHHYLTSVFFLVLATAQFSEYQMFQLSRKGWFFMSIVSASTLYFFWALFPLITGSSWTVEQCQNAKWLPTWDFDCMAYSE</sequence>
<evidence type="ECO:0000256" key="10">
    <source>
        <dbReference type="ARBA" id="ARBA00022989"/>
    </source>
</evidence>
<feature type="transmembrane region" description="Helical" evidence="15">
    <location>
        <begin position="255"/>
        <end position="274"/>
    </location>
</feature>
<evidence type="ECO:0000313" key="17">
    <source>
        <dbReference type="EMBL" id="RKP28858.1"/>
    </source>
</evidence>
<dbReference type="PROSITE" id="PS50919">
    <property type="entry name" value="MIR"/>
    <property type="match status" value="3"/>
</dbReference>
<comment type="subcellular location">
    <subcellularLocation>
        <location evidence="1 15">Endoplasmic reticulum membrane</location>
        <topology evidence="1 15">Multi-pass membrane protein</topology>
    </subcellularLocation>
</comment>
<comment type="catalytic activity">
    <reaction evidence="13 15">
        <text>a di-trans,poly-cis-dolichyl beta-D-mannosyl phosphate + L-threonyl-[protein] = 3-O-(alpha-D-mannosyl)-L-threonyl-[protein] + a di-trans,poly-cis-dolichyl phosphate + H(+)</text>
        <dbReference type="Rhea" id="RHEA:53396"/>
        <dbReference type="Rhea" id="RHEA-COMP:11060"/>
        <dbReference type="Rhea" id="RHEA-COMP:13547"/>
        <dbReference type="Rhea" id="RHEA-COMP:19498"/>
        <dbReference type="Rhea" id="RHEA-COMP:19501"/>
        <dbReference type="ChEBI" id="CHEBI:15378"/>
        <dbReference type="ChEBI" id="CHEBI:30013"/>
        <dbReference type="ChEBI" id="CHEBI:57683"/>
        <dbReference type="ChEBI" id="CHEBI:58211"/>
        <dbReference type="ChEBI" id="CHEBI:137323"/>
        <dbReference type="EC" id="2.4.1.109"/>
    </reaction>
</comment>
<name>A0A4P9Z8K6_9ASCO</name>
<dbReference type="Pfam" id="PF02815">
    <property type="entry name" value="MIR"/>
    <property type="match status" value="1"/>
</dbReference>
<gene>
    <name evidence="17" type="ORF">METBISCDRAFT_28719</name>
</gene>
<feature type="transmembrane region" description="Helical" evidence="15">
    <location>
        <begin position="691"/>
        <end position="710"/>
    </location>
</feature>
<evidence type="ECO:0000256" key="5">
    <source>
        <dbReference type="ARBA" id="ARBA00022676"/>
    </source>
</evidence>
<evidence type="ECO:0000256" key="14">
    <source>
        <dbReference type="ARBA" id="ARBA00045102"/>
    </source>
</evidence>
<proteinExistence type="inferred from homology"/>
<dbReference type="Proteomes" id="UP000268321">
    <property type="component" value="Unassembled WGS sequence"/>
</dbReference>
<evidence type="ECO:0000256" key="4">
    <source>
        <dbReference type="ARBA" id="ARBA00012839"/>
    </source>
</evidence>
<feature type="domain" description="MIR" evidence="16">
    <location>
        <begin position="318"/>
        <end position="372"/>
    </location>
</feature>
<keyword evidence="5 15" id="KW-0328">Glycosyltransferase</keyword>
<evidence type="ECO:0000256" key="11">
    <source>
        <dbReference type="ARBA" id="ARBA00023136"/>
    </source>
</evidence>
<organism evidence="17 18">
    <name type="scientific">Metschnikowia bicuspidata</name>
    <dbReference type="NCBI Taxonomy" id="27322"/>
    <lineage>
        <taxon>Eukaryota</taxon>
        <taxon>Fungi</taxon>
        <taxon>Dikarya</taxon>
        <taxon>Ascomycota</taxon>
        <taxon>Saccharomycotina</taxon>
        <taxon>Pichiomycetes</taxon>
        <taxon>Metschnikowiaceae</taxon>
        <taxon>Metschnikowia</taxon>
    </lineage>
</organism>
<dbReference type="AlphaFoldDB" id="A0A4P9Z8K6"/>
<feature type="transmembrane region" description="Helical" evidence="15">
    <location>
        <begin position="173"/>
        <end position="191"/>
    </location>
</feature>
<dbReference type="EMBL" id="ML004555">
    <property type="protein sequence ID" value="RKP28858.1"/>
    <property type="molecule type" value="Genomic_DNA"/>
</dbReference>
<keyword evidence="6 15" id="KW-0808">Transferase</keyword>
<evidence type="ECO:0000256" key="1">
    <source>
        <dbReference type="ARBA" id="ARBA00004477"/>
    </source>
</evidence>
<dbReference type="OrthoDB" id="292747at2759"/>
<keyword evidence="18" id="KW-1185">Reference proteome</keyword>
<evidence type="ECO:0000256" key="12">
    <source>
        <dbReference type="ARBA" id="ARBA00023180"/>
    </source>
</evidence>
<dbReference type="InterPro" id="IPR016093">
    <property type="entry name" value="MIR_motif"/>
</dbReference>
<evidence type="ECO:0000256" key="9">
    <source>
        <dbReference type="ARBA" id="ARBA00022824"/>
    </source>
</evidence>
<keyword evidence="8" id="KW-0677">Repeat</keyword>
<keyword evidence="11 15" id="KW-0472">Membrane</keyword>
<feature type="transmembrane region" description="Helical" evidence="15">
    <location>
        <begin position="226"/>
        <end position="243"/>
    </location>
</feature>
<dbReference type="PANTHER" id="PTHR10050:SF50">
    <property type="entry name" value="DOLICHYL-PHOSPHATE-MANNOSE--PROTEIN MANNOSYLTRANSFERASE 1-RELATED"/>
    <property type="match status" value="1"/>
</dbReference>
<dbReference type="SUPFAM" id="SSF82109">
    <property type="entry name" value="MIR domain"/>
    <property type="match status" value="1"/>
</dbReference>
<evidence type="ECO:0000256" key="8">
    <source>
        <dbReference type="ARBA" id="ARBA00022737"/>
    </source>
</evidence>
<feature type="transmembrane region" description="Helical" evidence="15">
    <location>
        <begin position="595"/>
        <end position="617"/>
    </location>
</feature>
<dbReference type="PANTHER" id="PTHR10050">
    <property type="entry name" value="DOLICHYL-PHOSPHATE-MANNOSE--PROTEIN MANNOSYLTRANSFERASE"/>
    <property type="match status" value="1"/>
</dbReference>
<dbReference type="UniPathway" id="UPA00378"/>
<evidence type="ECO:0000313" key="18">
    <source>
        <dbReference type="Proteomes" id="UP000268321"/>
    </source>
</evidence>
<dbReference type="InterPro" id="IPR036300">
    <property type="entry name" value="MIR_dom_sf"/>
</dbReference>
<feature type="transmembrane region" description="Helical" evidence="15">
    <location>
        <begin position="123"/>
        <end position="144"/>
    </location>
</feature>
<comment type="function">
    <text evidence="15">Transfers mannose from Dol-P-mannose to Ser or Thr residues on proteins.</text>
</comment>
<evidence type="ECO:0000256" key="13">
    <source>
        <dbReference type="ARBA" id="ARBA00045085"/>
    </source>
</evidence>
<comment type="pathway">
    <text evidence="2 15">Protein modification; protein glycosylation.</text>
</comment>
<feature type="domain" description="MIR" evidence="16">
    <location>
        <begin position="453"/>
        <end position="509"/>
    </location>
</feature>
<comment type="catalytic activity">
    <reaction evidence="14 15">
        <text>a di-trans,poly-cis-dolichyl beta-D-mannosyl phosphate + L-seryl-[protein] = 3-O-(alpha-D-mannosyl)-L-seryl-[protein] + a di-trans,poly-cis-dolichyl phosphate + H(+)</text>
        <dbReference type="Rhea" id="RHEA:17377"/>
        <dbReference type="Rhea" id="RHEA-COMP:9863"/>
        <dbReference type="Rhea" id="RHEA-COMP:13546"/>
        <dbReference type="Rhea" id="RHEA-COMP:19498"/>
        <dbReference type="Rhea" id="RHEA-COMP:19501"/>
        <dbReference type="ChEBI" id="CHEBI:15378"/>
        <dbReference type="ChEBI" id="CHEBI:29999"/>
        <dbReference type="ChEBI" id="CHEBI:57683"/>
        <dbReference type="ChEBI" id="CHEBI:58211"/>
        <dbReference type="ChEBI" id="CHEBI:137321"/>
        <dbReference type="EC" id="2.4.1.109"/>
    </reaction>
</comment>
<evidence type="ECO:0000256" key="7">
    <source>
        <dbReference type="ARBA" id="ARBA00022692"/>
    </source>
</evidence>
<reference evidence="18" key="1">
    <citation type="journal article" date="2018" name="Nat. Microbiol.">
        <title>Leveraging single-cell genomics to expand the fungal tree of life.</title>
        <authorList>
            <person name="Ahrendt S.R."/>
            <person name="Quandt C.A."/>
            <person name="Ciobanu D."/>
            <person name="Clum A."/>
            <person name="Salamov A."/>
            <person name="Andreopoulos B."/>
            <person name="Cheng J.F."/>
            <person name="Woyke T."/>
            <person name="Pelin A."/>
            <person name="Henrissat B."/>
            <person name="Reynolds N.K."/>
            <person name="Benny G.L."/>
            <person name="Smith M.E."/>
            <person name="James T.Y."/>
            <person name="Grigoriev I.V."/>
        </authorList>
    </citation>
    <scope>NUCLEOTIDE SEQUENCE [LARGE SCALE GENOMIC DNA]</scope>
    <source>
        <strain evidence="18">Baker2002</strain>
    </source>
</reference>
<evidence type="ECO:0000256" key="15">
    <source>
        <dbReference type="RuleBase" id="RU367007"/>
    </source>
</evidence>
<dbReference type="InterPro" id="IPR032421">
    <property type="entry name" value="PMT_4TMC"/>
</dbReference>
<accession>A0A4P9Z8K6</accession>
<dbReference type="Gene3D" id="2.80.10.50">
    <property type="match status" value="1"/>
</dbReference>
<protein>
    <recommendedName>
        <fullName evidence="4 15">Dolichyl-phosphate-mannose--protein mannosyltransferase</fullName>
        <ecNumber evidence="4 15">2.4.1.109</ecNumber>
    </recommendedName>
</protein>
<dbReference type="InterPro" id="IPR003342">
    <property type="entry name" value="ArnT-like_N"/>
</dbReference>
<dbReference type="EC" id="2.4.1.109" evidence="4 15"/>
<keyword evidence="10 15" id="KW-1133">Transmembrane helix</keyword>